<dbReference type="EMBL" id="AHOM02000004">
    <property type="protein sequence ID" value="EJZ43198.1"/>
    <property type="molecule type" value="Genomic_DNA"/>
</dbReference>
<dbReference type="RefSeq" id="WP_008590976.1">
    <property type="nucleotide sequence ID" value="NZ_AHOM02000004.1"/>
</dbReference>
<keyword evidence="1" id="KW-1133">Transmembrane helix</keyword>
<evidence type="ECO:0000256" key="1">
    <source>
        <dbReference type="SAM" id="Phobius"/>
    </source>
</evidence>
<keyword evidence="1" id="KW-0812">Transmembrane</keyword>
<proteinExistence type="predicted"/>
<name>A0ABP2RFR8_9LEPT</name>
<evidence type="ECO:0000313" key="3">
    <source>
        <dbReference type="Proteomes" id="UP000018720"/>
    </source>
</evidence>
<dbReference type="Proteomes" id="UP000018720">
    <property type="component" value="Unassembled WGS sequence"/>
</dbReference>
<keyword evidence="3" id="KW-1185">Reference proteome</keyword>
<comment type="caution">
    <text evidence="2">The sequence shown here is derived from an EMBL/GenBank/DDBJ whole genome shotgun (WGS) entry which is preliminary data.</text>
</comment>
<evidence type="ECO:0008006" key="4">
    <source>
        <dbReference type="Google" id="ProtNLM"/>
    </source>
</evidence>
<reference evidence="2 3" key="1">
    <citation type="submission" date="2012-08" db="EMBL/GenBank/DDBJ databases">
        <authorList>
            <person name="Harkins D.M."/>
            <person name="Durkin A.S."/>
            <person name="Selengut J.D."/>
            <person name="Sanka R."/>
            <person name="DePew J."/>
            <person name="Purushe J."/>
            <person name="Matthias M.A."/>
            <person name="Vinetz J.M."/>
            <person name="Sutton G.G."/>
            <person name="Nelson W.C."/>
            <person name="Fouts D.E."/>
        </authorList>
    </citation>
    <scope>NUCLEOTIDE SEQUENCE [LARGE SCALE GENOMIC DNA]</scope>
    <source>
        <strain evidence="2 3">MMD4847</strain>
    </source>
</reference>
<feature type="transmembrane region" description="Helical" evidence="1">
    <location>
        <begin position="12"/>
        <end position="32"/>
    </location>
</feature>
<organism evidence="2 3">
    <name type="scientific">Leptospira licerasiae str. MMD4847</name>
    <dbReference type="NCBI Taxonomy" id="1049971"/>
    <lineage>
        <taxon>Bacteria</taxon>
        <taxon>Pseudomonadati</taxon>
        <taxon>Spirochaetota</taxon>
        <taxon>Spirochaetia</taxon>
        <taxon>Leptospirales</taxon>
        <taxon>Leptospiraceae</taxon>
        <taxon>Leptospira</taxon>
    </lineage>
</organism>
<evidence type="ECO:0000313" key="2">
    <source>
        <dbReference type="EMBL" id="EJZ43198.1"/>
    </source>
</evidence>
<feature type="transmembrane region" description="Helical" evidence="1">
    <location>
        <begin position="91"/>
        <end position="110"/>
    </location>
</feature>
<protein>
    <recommendedName>
        <fullName evidence="4">G-protein coupled receptors family 1 profile domain-containing protein</fullName>
    </recommendedName>
</protein>
<accession>A0ABP2RFR8</accession>
<feature type="transmembrane region" description="Helical" evidence="1">
    <location>
        <begin position="44"/>
        <end position="63"/>
    </location>
</feature>
<gene>
    <name evidence="2" type="ORF">LEP1GSC178_3566</name>
</gene>
<keyword evidence="1" id="KW-0472">Membrane</keyword>
<sequence>MVDSAFELLSTVFLNGLYMGLVLTISQFIFRNFSVRVLHQNKRLTVFVIATLIAVPYNLFYWLTKPEVYTYCVSFDFVKEEICKTLPGWTLVVYQSLRLFVCYLGTILLYEKIVKRLFEKSGFGHRGSTDSSLENPINSEDYQ</sequence>